<organism evidence="2 3">
    <name type="scientific">Mesorhabditis belari</name>
    <dbReference type="NCBI Taxonomy" id="2138241"/>
    <lineage>
        <taxon>Eukaryota</taxon>
        <taxon>Metazoa</taxon>
        <taxon>Ecdysozoa</taxon>
        <taxon>Nematoda</taxon>
        <taxon>Chromadorea</taxon>
        <taxon>Rhabditida</taxon>
        <taxon>Rhabditina</taxon>
        <taxon>Rhabditomorpha</taxon>
        <taxon>Rhabditoidea</taxon>
        <taxon>Rhabditidae</taxon>
        <taxon>Mesorhabditinae</taxon>
        <taxon>Mesorhabditis</taxon>
    </lineage>
</organism>
<dbReference type="AlphaFoldDB" id="A0AAF3F1E4"/>
<sequence length="108" mass="13082">MFPENFVFRRDETPFSNFFTTYRNVLTMGALVIGLSIFFYTGFQFMFENFADLSRSLYALYRIQDEFESDPEHQPFFQFMFENMINQKHFPVDIPALFLFSGYMMYLM</sequence>
<feature type="transmembrane region" description="Helical" evidence="1">
    <location>
        <begin position="25"/>
        <end position="47"/>
    </location>
</feature>
<keyword evidence="1" id="KW-0472">Membrane</keyword>
<reference evidence="3" key="1">
    <citation type="submission" date="2024-02" db="UniProtKB">
        <authorList>
            <consortium name="WormBaseParasite"/>
        </authorList>
    </citation>
    <scope>IDENTIFICATION</scope>
</reference>
<name>A0AAF3F1E4_9BILA</name>
<evidence type="ECO:0000313" key="3">
    <source>
        <dbReference type="WBParaSite" id="MBELARI_LOCUS20332"/>
    </source>
</evidence>
<keyword evidence="1" id="KW-1133">Transmembrane helix</keyword>
<protein>
    <submittedName>
        <fullName evidence="3">Uncharacterized protein</fullName>
    </submittedName>
</protein>
<keyword evidence="2" id="KW-1185">Reference proteome</keyword>
<dbReference type="Proteomes" id="UP000887575">
    <property type="component" value="Unassembled WGS sequence"/>
</dbReference>
<evidence type="ECO:0000313" key="2">
    <source>
        <dbReference type="Proteomes" id="UP000887575"/>
    </source>
</evidence>
<evidence type="ECO:0000256" key="1">
    <source>
        <dbReference type="SAM" id="Phobius"/>
    </source>
</evidence>
<feature type="transmembrane region" description="Helical" evidence="1">
    <location>
        <begin position="90"/>
        <end position="107"/>
    </location>
</feature>
<accession>A0AAF3F1E4</accession>
<dbReference type="WBParaSite" id="MBELARI_LOCUS20332">
    <property type="protein sequence ID" value="MBELARI_LOCUS20332"/>
    <property type="gene ID" value="MBELARI_LOCUS20332"/>
</dbReference>
<keyword evidence="1" id="KW-0812">Transmembrane</keyword>
<proteinExistence type="predicted"/>